<feature type="compositionally biased region" description="Pro residues" evidence="1">
    <location>
        <begin position="43"/>
        <end position="66"/>
    </location>
</feature>
<evidence type="ECO:0000256" key="1">
    <source>
        <dbReference type="SAM" id="MobiDB-lite"/>
    </source>
</evidence>
<keyword evidence="2" id="KW-0732">Signal</keyword>
<protein>
    <submittedName>
        <fullName evidence="3">Uncharacterized protein</fullName>
    </submittedName>
</protein>
<feature type="region of interest" description="Disordered" evidence="1">
    <location>
        <begin position="43"/>
        <end position="87"/>
    </location>
</feature>
<feature type="chain" id="PRO_5043585835" evidence="2">
    <location>
        <begin position="20"/>
        <end position="110"/>
    </location>
</feature>
<dbReference type="EMBL" id="WHWC01000015">
    <property type="protein sequence ID" value="KAG8368611.1"/>
    <property type="molecule type" value="Genomic_DNA"/>
</dbReference>
<evidence type="ECO:0000256" key="2">
    <source>
        <dbReference type="SAM" id="SignalP"/>
    </source>
</evidence>
<dbReference type="AlphaFoldDB" id="A0AAV6WKU2"/>
<accession>A0AAV6WKU2</accession>
<evidence type="ECO:0000313" key="4">
    <source>
        <dbReference type="Proteomes" id="UP000826271"/>
    </source>
</evidence>
<dbReference type="Proteomes" id="UP000826271">
    <property type="component" value="Unassembled WGS sequence"/>
</dbReference>
<feature type="signal peptide" evidence="2">
    <location>
        <begin position="1"/>
        <end position="19"/>
    </location>
</feature>
<comment type="caution">
    <text evidence="3">The sequence shown here is derived from an EMBL/GenBank/DDBJ whole genome shotgun (WGS) entry which is preliminary data.</text>
</comment>
<reference evidence="3" key="1">
    <citation type="submission" date="2019-10" db="EMBL/GenBank/DDBJ databases">
        <authorList>
            <person name="Zhang R."/>
            <person name="Pan Y."/>
            <person name="Wang J."/>
            <person name="Ma R."/>
            <person name="Yu S."/>
        </authorList>
    </citation>
    <scope>NUCLEOTIDE SEQUENCE</scope>
    <source>
        <strain evidence="3">LA-IB0</strain>
        <tissue evidence="3">Leaf</tissue>
    </source>
</reference>
<gene>
    <name evidence="3" type="ORF">BUALT_Bualt15G0063400</name>
</gene>
<keyword evidence="4" id="KW-1185">Reference proteome</keyword>
<organism evidence="3 4">
    <name type="scientific">Buddleja alternifolia</name>
    <dbReference type="NCBI Taxonomy" id="168488"/>
    <lineage>
        <taxon>Eukaryota</taxon>
        <taxon>Viridiplantae</taxon>
        <taxon>Streptophyta</taxon>
        <taxon>Embryophyta</taxon>
        <taxon>Tracheophyta</taxon>
        <taxon>Spermatophyta</taxon>
        <taxon>Magnoliopsida</taxon>
        <taxon>eudicotyledons</taxon>
        <taxon>Gunneridae</taxon>
        <taxon>Pentapetalae</taxon>
        <taxon>asterids</taxon>
        <taxon>lamiids</taxon>
        <taxon>Lamiales</taxon>
        <taxon>Scrophulariaceae</taxon>
        <taxon>Buddlejeae</taxon>
        <taxon>Buddleja</taxon>
    </lineage>
</organism>
<evidence type="ECO:0000313" key="3">
    <source>
        <dbReference type="EMBL" id="KAG8368611.1"/>
    </source>
</evidence>
<name>A0AAV6WKU2_9LAMI</name>
<proteinExistence type="predicted"/>
<feature type="compositionally biased region" description="Pro residues" evidence="1">
    <location>
        <begin position="74"/>
        <end position="85"/>
    </location>
</feature>
<sequence length="110" mass="11583">MSSFKLFVVFVLIALSIKALEKASAAGNRRLLAPTFPGTPILPSPSFPTLPSPSLFPPPLPSPDPEAPSSTFPNLPPFPPSPSPGTPSSTPIVPYFPFYYVPIPAPSPTI</sequence>